<accession>A0ABT2GRV8</accession>
<dbReference type="SUPFAM" id="SSF54593">
    <property type="entry name" value="Glyoxalase/Bleomycin resistance protein/Dihydroxybiphenyl dioxygenase"/>
    <property type="match status" value="1"/>
</dbReference>
<proteinExistence type="predicted"/>
<evidence type="ECO:0000313" key="2">
    <source>
        <dbReference type="EMBL" id="MCS5718913.1"/>
    </source>
</evidence>
<dbReference type="RefSeq" id="WP_259508284.1">
    <property type="nucleotide sequence ID" value="NZ_JANLCM010000002.1"/>
</dbReference>
<dbReference type="Pfam" id="PF18029">
    <property type="entry name" value="Glyoxalase_6"/>
    <property type="match status" value="1"/>
</dbReference>
<organism evidence="2 3">
    <name type="scientific">Herbiconiux aconitum</name>
    <dbReference type="NCBI Taxonomy" id="2970913"/>
    <lineage>
        <taxon>Bacteria</taxon>
        <taxon>Bacillati</taxon>
        <taxon>Actinomycetota</taxon>
        <taxon>Actinomycetes</taxon>
        <taxon>Micrococcales</taxon>
        <taxon>Microbacteriaceae</taxon>
        <taxon>Herbiconiux</taxon>
    </lineage>
</organism>
<protein>
    <submittedName>
        <fullName evidence="2">VOC family protein</fullName>
    </submittedName>
</protein>
<evidence type="ECO:0000259" key="1">
    <source>
        <dbReference type="PROSITE" id="PS51819"/>
    </source>
</evidence>
<dbReference type="InterPro" id="IPR037523">
    <property type="entry name" value="VOC_core"/>
</dbReference>
<feature type="domain" description="VOC" evidence="1">
    <location>
        <begin position="9"/>
        <end position="143"/>
    </location>
</feature>
<dbReference type="Gene3D" id="3.10.180.10">
    <property type="entry name" value="2,3-Dihydroxybiphenyl 1,2-Dioxygenase, domain 1"/>
    <property type="match status" value="1"/>
</dbReference>
<dbReference type="PROSITE" id="PS51819">
    <property type="entry name" value="VOC"/>
    <property type="match status" value="1"/>
</dbReference>
<dbReference type="InterPro" id="IPR041581">
    <property type="entry name" value="Glyoxalase_6"/>
</dbReference>
<reference evidence="2" key="1">
    <citation type="submission" date="2022-08" db="EMBL/GenBank/DDBJ databases">
        <authorList>
            <person name="Deng Y."/>
            <person name="Han X.-F."/>
            <person name="Zhang Y.-Q."/>
        </authorList>
    </citation>
    <scope>NUCLEOTIDE SEQUENCE</scope>
    <source>
        <strain evidence="2">CPCC 205763</strain>
    </source>
</reference>
<dbReference type="PANTHER" id="PTHR35908:SF1">
    <property type="entry name" value="CONSERVED PROTEIN"/>
    <property type="match status" value="1"/>
</dbReference>
<gene>
    <name evidence="2" type="ORF">N1027_12285</name>
</gene>
<name>A0ABT2GRV8_9MICO</name>
<sequence>MTSSHGYPAFRQVVLDTEDARSLAEFYHHLLALPYQEGDEPPLEGSPDPLGQDWLVLLGPDGRRLLAFQQVASMPPPTWPEGPRPQMLHLDFSVPDREELARHRDRALLLGATILRDDDADDPEEPIYIFADPSGHPFCIFVAASAGSSA</sequence>
<dbReference type="EMBL" id="JANLCM010000002">
    <property type="protein sequence ID" value="MCS5718913.1"/>
    <property type="molecule type" value="Genomic_DNA"/>
</dbReference>
<dbReference type="InterPro" id="IPR029068">
    <property type="entry name" value="Glyas_Bleomycin-R_OHBP_Dase"/>
</dbReference>
<evidence type="ECO:0000313" key="3">
    <source>
        <dbReference type="Proteomes" id="UP001165584"/>
    </source>
</evidence>
<comment type="caution">
    <text evidence="2">The sequence shown here is derived from an EMBL/GenBank/DDBJ whole genome shotgun (WGS) entry which is preliminary data.</text>
</comment>
<dbReference type="CDD" id="cd06587">
    <property type="entry name" value="VOC"/>
    <property type="match status" value="1"/>
</dbReference>
<dbReference type="Proteomes" id="UP001165584">
    <property type="component" value="Unassembled WGS sequence"/>
</dbReference>
<dbReference type="PANTHER" id="PTHR35908">
    <property type="entry name" value="HYPOTHETICAL FUSION PROTEIN"/>
    <property type="match status" value="1"/>
</dbReference>
<keyword evidence="3" id="KW-1185">Reference proteome</keyword>